<evidence type="ECO:0000313" key="1">
    <source>
        <dbReference type="EMBL" id="GMS91837.1"/>
    </source>
</evidence>
<organism evidence="1 2">
    <name type="scientific">Pristionchus entomophagus</name>
    <dbReference type="NCBI Taxonomy" id="358040"/>
    <lineage>
        <taxon>Eukaryota</taxon>
        <taxon>Metazoa</taxon>
        <taxon>Ecdysozoa</taxon>
        <taxon>Nematoda</taxon>
        <taxon>Chromadorea</taxon>
        <taxon>Rhabditida</taxon>
        <taxon>Rhabditina</taxon>
        <taxon>Diplogasteromorpha</taxon>
        <taxon>Diplogasteroidea</taxon>
        <taxon>Neodiplogasteridae</taxon>
        <taxon>Pristionchus</taxon>
    </lineage>
</organism>
<keyword evidence="2" id="KW-1185">Reference proteome</keyword>
<name>A0AAV5TA71_9BILA</name>
<dbReference type="PANTHER" id="PTHR31936:SF2">
    <property type="entry name" value="FLO11 DOMAIN-CONTAINING PROTEIN"/>
    <property type="match status" value="1"/>
</dbReference>
<feature type="non-terminal residue" evidence="1">
    <location>
        <position position="93"/>
    </location>
</feature>
<gene>
    <name evidence="1" type="ORF">PENTCL1PPCAC_14012</name>
</gene>
<proteinExistence type="predicted"/>
<comment type="caution">
    <text evidence="1">The sequence shown here is derived from an EMBL/GenBank/DDBJ whole genome shotgun (WGS) entry which is preliminary data.</text>
</comment>
<accession>A0AAV5TA71</accession>
<dbReference type="AlphaFoldDB" id="A0AAV5TA71"/>
<evidence type="ECO:0000313" key="2">
    <source>
        <dbReference type="Proteomes" id="UP001432027"/>
    </source>
</evidence>
<dbReference type="Gene3D" id="2.20.100.10">
    <property type="entry name" value="Thrombospondin type-1 (TSP1) repeat"/>
    <property type="match status" value="1"/>
</dbReference>
<reference evidence="1" key="1">
    <citation type="submission" date="2023-10" db="EMBL/GenBank/DDBJ databases">
        <title>Genome assembly of Pristionchus species.</title>
        <authorList>
            <person name="Yoshida K."/>
            <person name="Sommer R.J."/>
        </authorList>
    </citation>
    <scope>NUCLEOTIDE SEQUENCE</scope>
    <source>
        <strain evidence="1">RS0144</strain>
    </source>
</reference>
<dbReference type="InterPro" id="IPR036383">
    <property type="entry name" value="TSP1_rpt_sf"/>
</dbReference>
<sequence length="93" mass="9791">CPVGGVWSEWVVTGECPVTCGACGIAIRRRTCTTLCGACPCVGNYEDMGPCGRALCPFPAPKTGTCCKPFKKSLNHRTGQFFCGRGSIPALEC</sequence>
<dbReference type="Proteomes" id="UP001432027">
    <property type="component" value="Unassembled WGS sequence"/>
</dbReference>
<dbReference type="InterPro" id="IPR000884">
    <property type="entry name" value="TSP1_rpt"/>
</dbReference>
<dbReference type="PROSITE" id="PS50092">
    <property type="entry name" value="TSP1"/>
    <property type="match status" value="1"/>
</dbReference>
<dbReference type="PANTHER" id="PTHR31936">
    <property type="entry name" value="PROTEIN CBG18744"/>
    <property type="match status" value="1"/>
</dbReference>
<dbReference type="SUPFAM" id="SSF82895">
    <property type="entry name" value="TSP-1 type 1 repeat"/>
    <property type="match status" value="1"/>
</dbReference>
<feature type="non-terminal residue" evidence="1">
    <location>
        <position position="1"/>
    </location>
</feature>
<protein>
    <submittedName>
        <fullName evidence="1">Uncharacterized protein</fullName>
    </submittedName>
</protein>
<dbReference type="EMBL" id="BTSX01000004">
    <property type="protein sequence ID" value="GMS91837.1"/>
    <property type="molecule type" value="Genomic_DNA"/>
</dbReference>